<evidence type="ECO:0000256" key="2">
    <source>
        <dbReference type="SAM" id="SignalP"/>
    </source>
</evidence>
<dbReference type="AlphaFoldDB" id="A0AAU9KQ53"/>
<name>A0AAU9KQ53_9STRA</name>
<organism evidence="3 4">
    <name type="scientific">Peronospora belbahrii</name>
    <dbReference type="NCBI Taxonomy" id="622444"/>
    <lineage>
        <taxon>Eukaryota</taxon>
        <taxon>Sar</taxon>
        <taxon>Stramenopiles</taxon>
        <taxon>Oomycota</taxon>
        <taxon>Peronosporomycetes</taxon>
        <taxon>Peronosporales</taxon>
        <taxon>Peronosporaceae</taxon>
        <taxon>Peronospora</taxon>
    </lineage>
</organism>
<comment type="caution">
    <text evidence="3">The sequence shown here is derived from an EMBL/GenBank/DDBJ whole genome shotgun (WGS) entry which is preliminary data.</text>
</comment>
<gene>
    <name evidence="3" type="ORF">PBS003_LOCUS1799</name>
</gene>
<feature type="signal peptide" evidence="2">
    <location>
        <begin position="1"/>
        <end position="28"/>
    </location>
</feature>
<keyword evidence="1" id="KW-1133">Transmembrane helix</keyword>
<keyword evidence="1" id="KW-0472">Membrane</keyword>
<evidence type="ECO:0000313" key="3">
    <source>
        <dbReference type="EMBL" id="CAH0474963.1"/>
    </source>
</evidence>
<dbReference type="Proteomes" id="UP001160483">
    <property type="component" value="Unassembled WGS sequence"/>
</dbReference>
<evidence type="ECO:0000313" key="4">
    <source>
        <dbReference type="Proteomes" id="UP001160483"/>
    </source>
</evidence>
<reference evidence="3" key="1">
    <citation type="submission" date="2021-11" db="EMBL/GenBank/DDBJ databases">
        <authorList>
            <person name="Islam A."/>
            <person name="Islam S."/>
            <person name="Flora M.S."/>
            <person name="Rahman M."/>
            <person name="Ziaur R.M."/>
            <person name="Epstein J.H."/>
            <person name="Hassan M."/>
            <person name="Klassen M."/>
            <person name="Woodard K."/>
            <person name="Webb A."/>
            <person name="Webby R.J."/>
            <person name="El Zowalaty M.E."/>
        </authorList>
    </citation>
    <scope>NUCLEOTIDE SEQUENCE</scope>
    <source>
        <strain evidence="3">Pbs3</strain>
    </source>
</reference>
<proteinExistence type="predicted"/>
<evidence type="ECO:0008006" key="5">
    <source>
        <dbReference type="Google" id="ProtNLM"/>
    </source>
</evidence>
<feature type="chain" id="PRO_5043852014" description="EGF-like domain-containing protein" evidence="2">
    <location>
        <begin position="29"/>
        <end position="217"/>
    </location>
</feature>
<feature type="transmembrane region" description="Helical" evidence="1">
    <location>
        <begin position="122"/>
        <end position="138"/>
    </location>
</feature>
<evidence type="ECO:0000256" key="1">
    <source>
        <dbReference type="SAM" id="Phobius"/>
    </source>
</evidence>
<accession>A0AAU9KQ53</accession>
<keyword evidence="2" id="KW-0732">Signal</keyword>
<protein>
    <recommendedName>
        <fullName evidence="5">EGF-like domain-containing protein</fullName>
    </recommendedName>
</protein>
<dbReference type="EMBL" id="CAKKTJ010000119">
    <property type="protein sequence ID" value="CAH0474963.1"/>
    <property type="molecule type" value="Genomic_DNA"/>
</dbReference>
<keyword evidence="1" id="KW-0812">Transmembrane</keyword>
<sequence length="217" mass="23761">MKNRSISPIFSLGFLLFIALNNQAQVESLDIVIFGAGDNRMRHGTSLDLYAPADRGCALCRNEENCSLAVHNQSMGVFCSDILATFQPCCCSFRNECMTTIFSDSCECFDGIRKEEIMTTRVYLFMGLSFIAWGFLVYDKMCAGPYKVMNSNHQLLSSLPSAAVPRGEDTAVDGTVDNDSEDGEVLTGVGTVAVEIEDEARELHDDNNTTTSVICDA</sequence>